<dbReference type="InterPro" id="IPR002761">
    <property type="entry name" value="Diphthami_syn_dom"/>
</dbReference>
<reference evidence="2 3" key="1">
    <citation type="submission" date="2017-03" db="EMBL/GenBank/DDBJ databases">
        <authorList>
            <person name="Afonso C.L."/>
            <person name="Miller P.J."/>
            <person name="Scott M.A."/>
            <person name="Spackman E."/>
            <person name="Goraichik I."/>
            <person name="Dimitrov K.M."/>
            <person name="Suarez D.L."/>
            <person name="Swayne D.E."/>
        </authorList>
    </citation>
    <scope>NUCLEOTIDE SEQUENCE [LARGE SCALE GENOMIC DNA]</scope>
    <source>
        <strain evidence="2">SB41UT1</strain>
    </source>
</reference>
<keyword evidence="3" id="KW-1185">Reference proteome</keyword>
<dbReference type="AlphaFoldDB" id="A0A1X7ALD9"/>
<evidence type="ECO:0000313" key="3">
    <source>
        <dbReference type="Proteomes" id="UP000196573"/>
    </source>
</evidence>
<dbReference type="Proteomes" id="UP000196573">
    <property type="component" value="Unassembled WGS sequence"/>
</dbReference>
<accession>A0A1X7ALD9</accession>
<sequence length="264" mass="29315">MGLFPDGNRPIFLSDLFPTFSAKRLIMSDAFPVAFSVNRDATFPAADESFITSWSGGKDACFAFWLACQQGGLPAALYTMLDEQGTHTGSHGLHKDIIEAQAKALGVPVLFRAVPRGSYEQHMKDVVAESHERFNTTSVVFGDIDLDAHKVWLDRVTDEANITPRFPLWHYTRRQLLDDVLKTGFKTMIVSLKHEKMDEKYLGQIMTPELANEIETLGICPTAEDGEFHSLVVDGPCFTAPLAVKKGEVRYDNRGHAIIDIALA</sequence>
<feature type="domain" description="Diphthamide synthase" evidence="1">
    <location>
        <begin position="52"/>
        <end position="256"/>
    </location>
</feature>
<dbReference type="EMBL" id="FWPT01000006">
    <property type="protein sequence ID" value="SMA48795.1"/>
    <property type="molecule type" value="Genomic_DNA"/>
</dbReference>
<dbReference type="NCBIfam" id="TIGR00290">
    <property type="entry name" value="MJ0570_dom"/>
    <property type="match status" value="1"/>
</dbReference>
<dbReference type="GO" id="GO:0005524">
    <property type="term" value="F:ATP binding"/>
    <property type="evidence" value="ECO:0007669"/>
    <property type="project" value="UniProtKB-KW"/>
</dbReference>
<dbReference type="Gene3D" id="3.40.50.620">
    <property type="entry name" value="HUPs"/>
    <property type="match status" value="1"/>
</dbReference>
<dbReference type="Pfam" id="PF01902">
    <property type="entry name" value="Diphthami_syn_2"/>
    <property type="match status" value="1"/>
</dbReference>
<name>A0A1X7ALD9_9GAMM</name>
<organism evidence="2 3">
    <name type="scientific">Parendozoicomonas haliclonae</name>
    <dbReference type="NCBI Taxonomy" id="1960125"/>
    <lineage>
        <taxon>Bacteria</taxon>
        <taxon>Pseudomonadati</taxon>
        <taxon>Pseudomonadota</taxon>
        <taxon>Gammaproteobacteria</taxon>
        <taxon>Oceanospirillales</taxon>
        <taxon>Endozoicomonadaceae</taxon>
        <taxon>Parendozoicomonas</taxon>
    </lineage>
</organism>
<protein>
    <submittedName>
        <fullName evidence="2">ATP-binding region</fullName>
    </submittedName>
</protein>
<gene>
    <name evidence="2" type="ORF">EHSB41UT_02904</name>
</gene>
<keyword evidence="2" id="KW-0547">Nucleotide-binding</keyword>
<dbReference type="InterPro" id="IPR014729">
    <property type="entry name" value="Rossmann-like_a/b/a_fold"/>
</dbReference>
<evidence type="ECO:0000313" key="2">
    <source>
        <dbReference type="EMBL" id="SMA48795.1"/>
    </source>
</evidence>
<keyword evidence="2" id="KW-0067">ATP-binding</keyword>
<dbReference type="Gene3D" id="3.90.1490.10">
    <property type="entry name" value="putative n-type atp pyrophosphatase, domain 2"/>
    <property type="match status" value="1"/>
</dbReference>
<dbReference type="OrthoDB" id="3572539at2"/>
<dbReference type="SUPFAM" id="SSF52402">
    <property type="entry name" value="Adenine nucleotide alpha hydrolases-like"/>
    <property type="match status" value="1"/>
</dbReference>
<dbReference type="CDD" id="cd01994">
    <property type="entry name" value="AANH_PF0828-like"/>
    <property type="match status" value="1"/>
</dbReference>
<evidence type="ECO:0000259" key="1">
    <source>
        <dbReference type="Pfam" id="PF01902"/>
    </source>
</evidence>
<proteinExistence type="predicted"/>